<feature type="domain" description="Glycosyl transferase family 1" evidence="1">
    <location>
        <begin position="209"/>
        <end position="365"/>
    </location>
</feature>
<protein>
    <submittedName>
        <fullName evidence="2">Glycoside hydrolase</fullName>
    </submittedName>
</protein>
<keyword evidence="3" id="KW-1185">Reference proteome</keyword>
<reference evidence="3" key="1">
    <citation type="submission" date="2018-12" db="EMBL/GenBank/DDBJ databases">
        <title>Tengunoibacter tsumagoiensis gen. nov., sp. nov., Dictyobacter kobayashii sp. nov., D. alpinus sp. nov., and D. joshuensis sp. nov. and description of Dictyobacteraceae fam. nov. within the order Ktedonobacterales isolated from Tengu-no-mugimeshi.</title>
        <authorList>
            <person name="Wang C.M."/>
            <person name="Zheng Y."/>
            <person name="Sakai Y."/>
            <person name="Toyoda A."/>
            <person name="Minakuchi Y."/>
            <person name="Abe K."/>
            <person name="Yokota A."/>
            <person name="Yabe S."/>
        </authorList>
    </citation>
    <scope>NUCLEOTIDE SEQUENCE [LARGE SCALE GENOMIC DNA]</scope>
    <source>
        <strain evidence="3">Uno3</strain>
    </source>
</reference>
<evidence type="ECO:0000313" key="3">
    <source>
        <dbReference type="Proteomes" id="UP000287352"/>
    </source>
</evidence>
<organism evidence="2 3">
    <name type="scientific">Tengunoibacter tsumagoiensis</name>
    <dbReference type="NCBI Taxonomy" id="2014871"/>
    <lineage>
        <taxon>Bacteria</taxon>
        <taxon>Bacillati</taxon>
        <taxon>Chloroflexota</taxon>
        <taxon>Ktedonobacteria</taxon>
        <taxon>Ktedonobacterales</taxon>
        <taxon>Dictyobacteraceae</taxon>
        <taxon>Tengunoibacter</taxon>
    </lineage>
</organism>
<dbReference type="PANTHER" id="PTHR12526">
    <property type="entry name" value="GLYCOSYLTRANSFERASE"/>
    <property type="match status" value="1"/>
</dbReference>
<proteinExistence type="predicted"/>
<dbReference type="EMBL" id="BIFR01000001">
    <property type="protein sequence ID" value="GCE10904.1"/>
    <property type="molecule type" value="Genomic_DNA"/>
</dbReference>
<dbReference type="RefSeq" id="WP_126578470.1">
    <property type="nucleotide sequence ID" value="NZ_BIFR01000001.1"/>
</dbReference>
<sequence length="392" mass="43987">MRILMISPQPFFEPRGAPFCVYQHIKALITLGYEVDLVTYHVGKDIDLPGLRIFRAPKLPFIQTVKAGPSREKVILDGFLFLTAFGRLLFKKYRYLHTHEEAAMMGIALSKIFRCKHLYYMHCDLPELIAGSGFVKNKLALRGADFAQKLMLRRSDSVVTFYPGLEETAKQIAPEQKVYMILPPPLDEGLPAGTEADAVRLRHQLQLGSGPVLLYTGTLENYQGLDILLQSVGPVTAEFPDARYVIVGGKPEQVEDLKQQAQKLGIMDRVRIVGQRPLEEMPHFQAMATILLSPRNKGTHTPLKLYTYLRSGVPILATSILSNTQILTPDVALLVQPTAEGLTEGALTLLRNPTLMKKLGSRARQVAEEQYSWPAFLEKNRKAYSEFQPLTK</sequence>
<dbReference type="Proteomes" id="UP000287352">
    <property type="component" value="Unassembled WGS sequence"/>
</dbReference>
<evidence type="ECO:0000313" key="2">
    <source>
        <dbReference type="EMBL" id="GCE10904.1"/>
    </source>
</evidence>
<dbReference type="AlphaFoldDB" id="A0A401ZVZ7"/>
<keyword evidence="2" id="KW-0378">Hydrolase</keyword>
<comment type="caution">
    <text evidence="2">The sequence shown here is derived from an EMBL/GenBank/DDBJ whole genome shotgun (WGS) entry which is preliminary data.</text>
</comment>
<evidence type="ECO:0000259" key="1">
    <source>
        <dbReference type="Pfam" id="PF00534"/>
    </source>
</evidence>
<dbReference type="InterPro" id="IPR001296">
    <property type="entry name" value="Glyco_trans_1"/>
</dbReference>
<dbReference type="SUPFAM" id="SSF53756">
    <property type="entry name" value="UDP-Glycosyltransferase/glycogen phosphorylase"/>
    <property type="match status" value="1"/>
</dbReference>
<dbReference type="GO" id="GO:0016787">
    <property type="term" value="F:hydrolase activity"/>
    <property type="evidence" value="ECO:0007669"/>
    <property type="project" value="UniProtKB-KW"/>
</dbReference>
<dbReference type="Gene3D" id="3.40.50.2000">
    <property type="entry name" value="Glycogen Phosphorylase B"/>
    <property type="match status" value="2"/>
</dbReference>
<dbReference type="Pfam" id="PF00534">
    <property type="entry name" value="Glycos_transf_1"/>
    <property type="match status" value="1"/>
</dbReference>
<accession>A0A401ZVZ7</accession>
<dbReference type="OrthoDB" id="9803091at2"/>
<name>A0A401ZVZ7_9CHLR</name>
<dbReference type="GO" id="GO:0016757">
    <property type="term" value="F:glycosyltransferase activity"/>
    <property type="evidence" value="ECO:0007669"/>
    <property type="project" value="InterPro"/>
</dbReference>
<gene>
    <name evidence="2" type="ORF">KTT_07630</name>
</gene>